<dbReference type="Gene3D" id="3.30.50.10">
    <property type="entry name" value="Erythroid Transcription Factor GATA-1, subunit A"/>
    <property type="match status" value="1"/>
</dbReference>
<evidence type="ECO:0008006" key="6">
    <source>
        <dbReference type="Google" id="ProtNLM"/>
    </source>
</evidence>
<accession>A0A1F7SM95</accession>
<dbReference type="Pfam" id="PF03884">
    <property type="entry name" value="YacG"/>
    <property type="match status" value="1"/>
</dbReference>
<evidence type="ECO:0000256" key="1">
    <source>
        <dbReference type="ARBA" id="ARBA00022723"/>
    </source>
</evidence>
<dbReference type="InterPro" id="IPR005584">
    <property type="entry name" value="DNA_gyrase_inhibitor_YacG"/>
</dbReference>
<dbReference type="InterPro" id="IPR013088">
    <property type="entry name" value="Znf_NHR/GATA"/>
</dbReference>
<dbReference type="EMBL" id="MGDI01000005">
    <property type="protein sequence ID" value="OGL54900.1"/>
    <property type="molecule type" value="Genomic_DNA"/>
</dbReference>
<organism evidence="4 5">
    <name type="scientific">Candidatus Schekmanbacteria bacterium RIFCSPLOWO2_12_FULL_38_15</name>
    <dbReference type="NCBI Taxonomy" id="1817883"/>
    <lineage>
        <taxon>Bacteria</taxon>
        <taxon>Candidatus Schekmaniibacteriota</taxon>
    </lineage>
</organism>
<evidence type="ECO:0000313" key="5">
    <source>
        <dbReference type="Proteomes" id="UP000178082"/>
    </source>
</evidence>
<evidence type="ECO:0000256" key="2">
    <source>
        <dbReference type="ARBA" id="ARBA00022833"/>
    </source>
</evidence>
<protein>
    <recommendedName>
        <fullName evidence="6">DNA gyrase inhibitor YacG</fullName>
    </recommendedName>
</protein>
<dbReference type="GO" id="GO:0008270">
    <property type="term" value="F:zinc ion binding"/>
    <property type="evidence" value="ECO:0007669"/>
    <property type="project" value="InterPro"/>
</dbReference>
<evidence type="ECO:0000256" key="3">
    <source>
        <dbReference type="SAM" id="MobiDB-lite"/>
    </source>
</evidence>
<dbReference type="AlphaFoldDB" id="A0A1F7SM95"/>
<name>A0A1F7SM95_9BACT</name>
<sequence>MKCPTCDKQVKFKNNLFRPFCSERCKLVDLGHWFEERYIIKGQEDESGEKNSKELPEENQSSKEKK</sequence>
<dbReference type="SUPFAM" id="SSF57716">
    <property type="entry name" value="Glucocorticoid receptor-like (DNA-binding domain)"/>
    <property type="match status" value="1"/>
</dbReference>
<keyword evidence="2" id="KW-0862">Zinc</keyword>
<dbReference type="GO" id="GO:0006355">
    <property type="term" value="P:regulation of DNA-templated transcription"/>
    <property type="evidence" value="ECO:0007669"/>
    <property type="project" value="InterPro"/>
</dbReference>
<reference evidence="4 5" key="1">
    <citation type="journal article" date="2016" name="Nat. Commun.">
        <title>Thousands of microbial genomes shed light on interconnected biogeochemical processes in an aquifer system.</title>
        <authorList>
            <person name="Anantharaman K."/>
            <person name="Brown C.T."/>
            <person name="Hug L.A."/>
            <person name="Sharon I."/>
            <person name="Castelle C.J."/>
            <person name="Probst A.J."/>
            <person name="Thomas B.C."/>
            <person name="Singh A."/>
            <person name="Wilkins M.J."/>
            <person name="Karaoz U."/>
            <person name="Brodie E.L."/>
            <person name="Williams K.H."/>
            <person name="Hubbard S.S."/>
            <person name="Banfield J.F."/>
        </authorList>
    </citation>
    <scope>NUCLEOTIDE SEQUENCE [LARGE SCALE GENOMIC DNA]</scope>
</reference>
<gene>
    <name evidence="4" type="ORF">A3G31_02145</name>
</gene>
<feature type="region of interest" description="Disordered" evidence="3">
    <location>
        <begin position="44"/>
        <end position="66"/>
    </location>
</feature>
<dbReference type="PANTHER" id="PTHR36150">
    <property type="entry name" value="DNA GYRASE INHIBITOR YACG"/>
    <property type="match status" value="1"/>
</dbReference>
<dbReference type="PANTHER" id="PTHR36150:SF1">
    <property type="entry name" value="DNA GYRASE INHIBITOR YACG"/>
    <property type="match status" value="1"/>
</dbReference>
<comment type="caution">
    <text evidence="4">The sequence shown here is derived from an EMBL/GenBank/DDBJ whole genome shotgun (WGS) entry which is preliminary data.</text>
</comment>
<proteinExistence type="inferred from homology"/>
<keyword evidence="1" id="KW-0479">Metal-binding</keyword>
<dbReference type="Proteomes" id="UP000178082">
    <property type="component" value="Unassembled WGS sequence"/>
</dbReference>
<dbReference type="HAMAP" id="MF_00649">
    <property type="entry name" value="DNA_gyrase_inhibitor_YacG"/>
    <property type="match status" value="1"/>
</dbReference>
<evidence type="ECO:0000313" key="4">
    <source>
        <dbReference type="EMBL" id="OGL54900.1"/>
    </source>
</evidence>
<dbReference type="STRING" id="1817883.A3G31_02145"/>